<accession>A0AAE1BKJ7</accession>
<organism evidence="2 3">
    <name type="scientific">Petrolisthes cinctipes</name>
    <name type="common">Flat porcelain crab</name>
    <dbReference type="NCBI Taxonomy" id="88211"/>
    <lineage>
        <taxon>Eukaryota</taxon>
        <taxon>Metazoa</taxon>
        <taxon>Ecdysozoa</taxon>
        <taxon>Arthropoda</taxon>
        <taxon>Crustacea</taxon>
        <taxon>Multicrustacea</taxon>
        <taxon>Malacostraca</taxon>
        <taxon>Eumalacostraca</taxon>
        <taxon>Eucarida</taxon>
        <taxon>Decapoda</taxon>
        <taxon>Pleocyemata</taxon>
        <taxon>Anomura</taxon>
        <taxon>Galatheoidea</taxon>
        <taxon>Porcellanidae</taxon>
        <taxon>Petrolisthes</taxon>
    </lineage>
</organism>
<feature type="region of interest" description="Disordered" evidence="1">
    <location>
        <begin position="61"/>
        <end position="80"/>
    </location>
</feature>
<name>A0AAE1BKJ7_PETCI</name>
<dbReference type="AlphaFoldDB" id="A0AAE1BKJ7"/>
<comment type="caution">
    <text evidence="2">The sequence shown here is derived from an EMBL/GenBank/DDBJ whole genome shotgun (WGS) entry which is preliminary data.</text>
</comment>
<protein>
    <submittedName>
        <fullName evidence="2">Uncharacterized protein</fullName>
    </submittedName>
</protein>
<sequence length="160" mass="16887">MNLALDGRSQRGVLMKEAFEQEPWQEDEETDPDKTPTASSPNEGGPGFLYRLKEAHVVEVCEPPESPPLPQPPPPLQAADLVLVGKSGVVGGGGGGQPLEEEEVDPPAFTPPDTPPVQGKRGSQKTRGVGGSKKGMRAAAKGDDDGERTILTQNDELQSP</sequence>
<feature type="region of interest" description="Disordered" evidence="1">
    <location>
        <begin position="1"/>
        <end position="49"/>
    </location>
</feature>
<evidence type="ECO:0000256" key="1">
    <source>
        <dbReference type="SAM" id="MobiDB-lite"/>
    </source>
</evidence>
<keyword evidence="3" id="KW-1185">Reference proteome</keyword>
<evidence type="ECO:0000313" key="3">
    <source>
        <dbReference type="Proteomes" id="UP001286313"/>
    </source>
</evidence>
<evidence type="ECO:0000313" key="2">
    <source>
        <dbReference type="EMBL" id="KAK3851169.1"/>
    </source>
</evidence>
<feature type="compositionally biased region" description="Polar residues" evidence="1">
    <location>
        <begin position="150"/>
        <end position="160"/>
    </location>
</feature>
<feature type="compositionally biased region" description="Gly residues" evidence="1">
    <location>
        <begin position="88"/>
        <end position="97"/>
    </location>
</feature>
<gene>
    <name evidence="2" type="ORF">Pcinc_042163</name>
</gene>
<dbReference type="Proteomes" id="UP001286313">
    <property type="component" value="Unassembled WGS sequence"/>
</dbReference>
<proteinExistence type="predicted"/>
<feature type="region of interest" description="Disordered" evidence="1">
    <location>
        <begin position="85"/>
        <end position="160"/>
    </location>
</feature>
<feature type="compositionally biased region" description="Pro residues" evidence="1">
    <location>
        <begin position="64"/>
        <end position="76"/>
    </location>
</feature>
<reference evidence="2" key="1">
    <citation type="submission" date="2023-10" db="EMBL/GenBank/DDBJ databases">
        <title>Genome assemblies of two species of porcelain crab, Petrolisthes cinctipes and Petrolisthes manimaculis (Anomura: Porcellanidae).</title>
        <authorList>
            <person name="Angst P."/>
        </authorList>
    </citation>
    <scope>NUCLEOTIDE SEQUENCE</scope>
    <source>
        <strain evidence="2">PB745_01</strain>
        <tissue evidence="2">Gill</tissue>
    </source>
</reference>
<dbReference type="EMBL" id="JAWQEG010008017">
    <property type="protein sequence ID" value="KAK3851169.1"/>
    <property type="molecule type" value="Genomic_DNA"/>
</dbReference>